<gene>
    <name evidence="2" type="ORF">AVEN_223096_1</name>
</gene>
<comment type="caution">
    <text evidence="2">The sequence shown here is derived from an EMBL/GenBank/DDBJ whole genome shotgun (WGS) entry which is preliminary data.</text>
</comment>
<feature type="region of interest" description="Disordered" evidence="1">
    <location>
        <begin position="481"/>
        <end position="500"/>
    </location>
</feature>
<protein>
    <submittedName>
        <fullName evidence="2">Uncharacterized protein</fullName>
    </submittedName>
</protein>
<name>A0A4Y2REA1_ARAVE</name>
<dbReference type="Proteomes" id="UP000499080">
    <property type="component" value="Unassembled WGS sequence"/>
</dbReference>
<proteinExistence type="predicted"/>
<dbReference type="EMBL" id="BGPR01016734">
    <property type="protein sequence ID" value="GBN73981.1"/>
    <property type="molecule type" value="Genomic_DNA"/>
</dbReference>
<accession>A0A4Y2REA1</accession>
<dbReference type="AlphaFoldDB" id="A0A4Y2REA1"/>
<evidence type="ECO:0000313" key="3">
    <source>
        <dbReference type="Proteomes" id="UP000499080"/>
    </source>
</evidence>
<keyword evidence="3" id="KW-1185">Reference proteome</keyword>
<evidence type="ECO:0000256" key="1">
    <source>
        <dbReference type="SAM" id="MobiDB-lite"/>
    </source>
</evidence>
<evidence type="ECO:0000313" key="2">
    <source>
        <dbReference type="EMBL" id="GBN73981.1"/>
    </source>
</evidence>
<organism evidence="2 3">
    <name type="scientific">Araneus ventricosus</name>
    <name type="common">Orbweaver spider</name>
    <name type="synonym">Epeira ventricosa</name>
    <dbReference type="NCBI Taxonomy" id="182803"/>
    <lineage>
        <taxon>Eukaryota</taxon>
        <taxon>Metazoa</taxon>
        <taxon>Ecdysozoa</taxon>
        <taxon>Arthropoda</taxon>
        <taxon>Chelicerata</taxon>
        <taxon>Arachnida</taxon>
        <taxon>Araneae</taxon>
        <taxon>Araneomorphae</taxon>
        <taxon>Entelegynae</taxon>
        <taxon>Araneoidea</taxon>
        <taxon>Araneidae</taxon>
        <taxon>Araneus</taxon>
    </lineage>
</organism>
<reference evidence="2 3" key="1">
    <citation type="journal article" date="2019" name="Sci. Rep.">
        <title>Orb-weaving spider Araneus ventricosus genome elucidates the spidroin gene catalogue.</title>
        <authorList>
            <person name="Kono N."/>
            <person name="Nakamura H."/>
            <person name="Ohtoshi R."/>
            <person name="Moran D.A.P."/>
            <person name="Shinohara A."/>
            <person name="Yoshida Y."/>
            <person name="Fujiwara M."/>
            <person name="Mori M."/>
            <person name="Tomita M."/>
            <person name="Arakawa K."/>
        </authorList>
    </citation>
    <scope>NUCLEOTIDE SEQUENCE [LARGE SCALE GENOMIC DNA]</scope>
</reference>
<dbReference type="OrthoDB" id="194358at2759"/>
<sequence>MYSPIPHDLTLYDDKFDFEKNGFCPYQWEISVPQKNCIIWGVVLSYLRSADFTVPGKFEERLNRLTKNLFDPETVKSSILDFNPFFNIHKCFFDETLQKISQSFRKVLSENRPSAAPKSFANEMQLISTLLKSYILIVDLSSKNLHLVTPSDGCSADLAAITLFSRECSNKDSEKPVVMKRFTFSLNKDLCWELRRDAFQIILESSEIRDIAEKEIQPLSEKKEKKVNILIALLKQNLTHAISQLYDSSYIVAKLADAGFETDPRVLDAEGFSAFYYALQSNDNNLVYILHRYAASNCYESANTFRDPNPSIISNLTKLEEVLKEDCSKSNNFETFGDRAEQARVTYQDLLRFNEFLTQVSQGINEIREIPEDSSVKKAEKQKEIISIILEKYDAFYFAGQEEEPVKNYTKHKTYYDNLDFTVALLFFDNIFLLKSVLKSPPLNILISLTSGFSINDSSLMSSRNTSHRGADSQVRWVGLENGNDSQQPRPTLCPAGAEPSKRAFSLRL</sequence>